<accession>X1QKD0</accession>
<name>X1QKD0_9ZZZZ</name>
<reference evidence="1" key="1">
    <citation type="journal article" date="2014" name="Front. Microbiol.">
        <title>High frequency of phylogenetically diverse reductive dehalogenase-homologous genes in deep subseafloor sedimentary metagenomes.</title>
        <authorList>
            <person name="Kawai M."/>
            <person name="Futagami T."/>
            <person name="Toyoda A."/>
            <person name="Takaki Y."/>
            <person name="Nishi S."/>
            <person name="Hori S."/>
            <person name="Arai W."/>
            <person name="Tsubouchi T."/>
            <person name="Morono Y."/>
            <person name="Uchiyama I."/>
            <person name="Ito T."/>
            <person name="Fujiyama A."/>
            <person name="Inagaki F."/>
            <person name="Takami H."/>
        </authorList>
    </citation>
    <scope>NUCLEOTIDE SEQUENCE</scope>
    <source>
        <strain evidence="1">Expedition CK06-06</strain>
    </source>
</reference>
<protein>
    <submittedName>
        <fullName evidence="1">Uncharacterized protein</fullName>
    </submittedName>
</protein>
<feature type="non-terminal residue" evidence="1">
    <location>
        <position position="243"/>
    </location>
</feature>
<proteinExistence type="predicted"/>
<gene>
    <name evidence="1" type="ORF">S06H3_43076</name>
</gene>
<evidence type="ECO:0000313" key="1">
    <source>
        <dbReference type="EMBL" id="GAI43719.1"/>
    </source>
</evidence>
<dbReference type="EMBL" id="BARV01026682">
    <property type="protein sequence ID" value="GAI43719.1"/>
    <property type="molecule type" value="Genomic_DNA"/>
</dbReference>
<comment type="caution">
    <text evidence="1">The sequence shown here is derived from an EMBL/GenBank/DDBJ whole genome shotgun (WGS) entry which is preliminary data.</text>
</comment>
<organism evidence="1">
    <name type="scientific">marine sediment metagenome</name>
    <dbReference type="NCBI Taxonomy" id="412755"/>
    <lineage>
        <taxon>unclassified sequences</taxon>
        <taxon>metagenomes</taxon>
        <taxon>ecological metagenomes</taxon>
    </lineage>
</organism>
<dbReference type="AlphaFoldDB" id="X1QKD0"/>
<sequence length="243" mass="26327">MKWLGKFKFPFRRKKPWDKVACNFIVQENLPGGTSGGWNIITQASGEIPTKAEVSEFFKPGRHYRVMARALSDGNGYKAGTFVGVVWKHYESMPGGVALVVKPKALPKGERKPVDPSKVMGEWAEGLKKQLEPIQTFAEAMNELREGFAAIAGPPAAGEGPPAAGQGPGWGDVPPLTFDGSPPWMLHPYIVHTLAEEAKSLITYGADRLEGIMGKGPAPLPGEEVEEEEVLLPSLIEEAPVEE</sequence>